<accession>A0A6A6XPM0</accession>
<protein>
    <submittedName>
        <fullName evidence="1">Uncharacterized protein</fullName>
    </submittedName>
</protein>
<sequence length="112" mass="12636">MIRYATRMSDVHQHHTTAWDGVSSILATFFSRTNFLGYPIRLVMCFFSERLFFSDFLCGLCIQVAGPGLFSMFASLGGLHVGHFKDGYSLTALWRAHSDCFCLMSYWTAGIS</sequence>
<dbReference type="OrthoDB" id="10570318at2759"/>
<dbReference type="Proteomes" id="UP000799757">
    <property type="component" value="Unassembled WGS sequence"/>
</dbReference>
<dbReference type="AlphaFoldDB" id="A0A6A6XPM0"/>
<dbReference type="EMBL" id="MU001791">
    <property type="protein sequence ID" value="KAF2798103.1"/>
    <property type="molecule type" value="Genomic_DNA"/>
</dbReference>
<keyword evidence="2" id="KW-1185">Reference proteome</keyword>
<organism evidence="1 2">
    <name type="scientific">Melanomma pulvis-pyrius CBS 109.77</name>
    <dbReference type="NCBI Taxonomy" id="1314802"/>
    <lineage>
        <taxon>Eukaryota</taxon>
        <taxon>Fungi</taxon>
        <taxon>Dikarya</taxon>
        <taxon>Ascomycota</taxon>
        <taxon>Pezizomycotina</taxon>
        <taxon>Dothideomycetes</taxon>
        <taxon>Pleosporomycetidae</taxon>
        <taxon>Pleosporales</taxon>
        <taxon>Melanommataceae</taxon>
        <taxon>Melanomma</taxon>
    </lineage>
</organism>
<evidence type="ECO:0000313" key="2">
    <source>
        <dbReference type="Proteomes" id="UP000799757"/>
    </source>
</evidence>
<gene>
    <name evidence="1" type="ORF">K505DRAFT_121357</name>
</gene>
<name>A0A6A6XPM0_9PLEO</name>
<proteinExistence type="predicted"/>
<evidence type="ECO:0000313" key="1">
    <source>
        <dbReference type="EMBL" id="KAF2798103.1"/>
    </source>
</evidence>
<reference evidence="1" key="1">
    <citation type="journal article" date="2020" name="Stud. Mycol.">
        <title>101 Dothideomycetes genomes: a test case for predicting lifestyles and emergence of pathogens.</title>
        <authorList>
            <person name="Haridas S."/>
            <person name="Albert R."/>
            <person name="Binder M."/>
            <person name="Bloem J."/>
            <person name="Labutti K."/>
            <person name="Salamov A."/>
            <person name="Andreopoulos B."/>
            <person name="Baker S."/>
            <person name="Barry K."/>
            <person name="Bills G."/>
            <person name="Bluhm B."/>
            <person name="Cannon C."/>
            <person name="Castanera R."/>
            <person name="Culley D."/>
            <person name="Daum C."/>
            <person name="Ezra D."/>
            <person name="Gonzalez J."/>
            <person name="Henrissat B."/>
            <person name="Kuo A."/>
            <person name="Liang C."/>
            <person name="Lipzen A."/>
            <person name="Lutzoni F."/>
            <person name="Magnuson J."/>
            <person name="Mondo S."/>
            <person name="Nolan M."/>
            <person name="Ohm R."/>
            <person name="Pangilinan J."/>
            <person name="Park H.-J."/>
            <person name="Ramirez L."/>
            <person name="Alfaro M."/>
            <person name="Sun H."/>
            <person name="Tritt A."/>
            <person name="Yoshinaga Y."/>
            <person name="Zwiers L.-H."/>
            <person name="Turgeon B."/>
            <person name="Goodwin S."/>
            <person name="Spatafora J."/>
            <person name="Crous P."/>
            <person name="Grigoriev I."/>
        </authorList>
    </citation>
    <scope>NUCLEOTIDE SEQUENCE</scope>
    <source>
        <strain evidence="1">CBS 109.77</strain>
    </source>
</reference>